<name>A0A1Y1CDX7_9BACT</name>
<dbReference type="Gene3D" id="2.60.40.2420">
    <property type="match status" value="1"/>
</dbReference>
<dbReference type="OrthoDB" id="1120412at2"/>
<gene>
    <name evidence="1" type="ORF">ALGA_0125</name>
</gene>
<sequence length="126" mass="14096">MFPKIIMVIIMCFCSNTSELKQEFPVRAWIDIEGEVQNLSVKAMFQNNGDNSLSLSYVLNVTKKSQSGSSNSLQKGAFIAPLNKIISLSESRMNLRKDDELIAKLLIYHDNLIVAKDSVVFHGDNS</sequence>
<reference evidence="2" key="2">
    <citation type="journal article" date="2020" name="Antonie Van Leeuwenhoek">
        <title>Labilibaculum antarcticum sp. nov., a novel facultative anaerobic, psychrotorelant bacterium isolated from marine sediment of Antarctica.</title>
        <authorList>
            <person name="Watanabe M."/>
            <person name="Kojima H."/>
            <person name="Fukui M."/>
        </authorList>
    </citation>
    <scope>NUCLEOTIDE SEQUENCE [LARGE SCALE GENOMIC DNA]</scope>
    <source>
        <strain evidence="2">SPP2</strain>
    </source>
</reference>
<reference evidence="1 2" key="1">
    <citation type="journal article" date="2018" name="Mar. Genomics">
        <title>Complete genome sequence of Marinifilaceae bacterium strain SPP2, isolated from the Antarctic marine sediment.</title>
        <authorList>
            <person name="Watanabe M."/>
            <person name="Kojima H."/>
            <person name="Fukui M."/>
        </authorList>
    </citation>
    <scope>NUCLEOTIDE SEQUENCE [LARGE SCALE GENOMIC DNA]</scope>
    <source>
        <strain evidence="1 2">SPP2</strain>
    </source>
</reference>
<organism evidence="1 2">
    <name type="scientific">Labilibaculum antarcticum</name>
    <dbReference type="NCBI Taxonomy" id="1717717"/>
    <lineage>
        <taxon>Bacteria</taxon>
        <taxon>Pseudomonadati</taxon>
        <taxon>Bacteroidota</taxon>
        <taxon>Bacteroidia</taxon>
        <taxon>Marinilabiliales</taxon>
        <taxon>Marinifilaceae</taxon>
        <taxon>Labilibaculum</taxon>
    </lineage>
</organism>
<accession>A0A1Y1CDX7</accession>
<proteinExistence type="predicted"/>
<keyword evidence="2" id="KW-1185">Reference proteome</keyword>
<evidence type="ECO:0000313" key="1">
    <source>
        <dbReference type="EMBL" id="BAX78520.1"/>
    </source>
</evidence>
<dbReference type="KEGG" id="mbas:ALGA_0125"/>
<dbReference type="AlphaFoldDB" id="A0A1Y1CDX7"/>
<protein>
    <submittedName>
        <fullName evidence="1">Uncharacterized protein</fullName>
    </submittedName>
</protein>
<dbReference type="InterPro" id="IPR053722">
    <property type="entry name" value="Curli_assembly_CsgC/AgfC"/>
</dbReference>
<dbReference type="EMBL" id="AP018042">
    <property type="protein sequence ID" value="BAX78520.1"/>
    <property type="molecule type" value="Genomic_DNA"/>
</dbReference>
<evidence type="ECO:0000313" key="2">
    <source>
        <dbReference type="Proteomes" id="UP000218267"/>
    </source>
</evidence>
<dbReference type="NCBIfam" id="NF041112">
    <property type="entry name" value="chap_CsgH_alph"/>
    <property type="match status" value="1"/>
</dbReference>
<dbReference type="RefSeq" id="WP_145957552.1">
    <property type="nucleotide sequence ID" value="NZ_AP018042.1"/>
</dbReference>
<dbReference type="InterPro" id="IPR047726">
    <property type="entry name" value="CsgH_dom"/>
</dbReference>
<dbReference type="Proteomes" id="UP000218267">
    <property type="component" value="Chromosome"/>
</dbReference>